<dbReference type="Proteomes" id="UP001620262">
    <property type="component" value="Unassembled WGS sequence"/>
</dbReference>
<evidence type="ECO:0000313" key="2">
    <source>
        <dbReference type="Proteomes" id="UP001620262"/>
    </source>
</evidence>
<sequence length="138" mass="14601">MSAQIQSIFNHDQHLACVSRVDSFGRVKAVLINNVEHQVIAQGAHVSIAEVGANVLLVHSAQGFIVTALLAQADQAPAAQINNSQGHIVIEAQQSVSLQTAKGSVEVYADGTIVLEGQDITANSEQDLTLAGWPIRLN</sequence>
<keyword evidence="2" id="KW-1185">Reference proteome</keyword>
<name>A0ABW8L262_9GAMM</name>
<dbReference type="EMBL" id="JBJDOT010000037">
    <property type="protein sequence ID" value="MFK3866130.1"/>
    <property type="molecule type" value="Genomic_DNA"/>
</dbReference>
<reference evidence="1 2" key="1">
    <citation type="submission" date="2024-11" db="EMBL/GenBank/DDBJ databases">
        <title>The Natural Products Discovery Center: Release of the First 8490 Sequenced Strains for Exploring Actinobacteria Biosynthetic Diversity.</title>
        <authorList>
            <person name="Kalkreuter E."/>
            <person name="Kautsar S.A."/>
            <person name="Yang D."/>
            <person name="Bader C.D."/>
            <person name="Teijaro C.N."/>
            <person name="Fluegel L."/>
            <person name="Davis C.M."/>
            <person name="Simpson J.R."/>
            <person name="Lauterbach L."/>
            <person name="Steele A.D."/>
            <person name="Gui C."/>
            <person name="Meng S."/>
            <person name="Li G."/>
            <person name="Viehrig K."/>
            <person name="Ye F."/>
            <person name="Su P."/>
            <person name="Kiefer A.F."/>
            <person name="Nichols A."/>
            <person name="Cepeda A.J."/>
            <person name="Yan W."/>
            <person name="Fan B."/>
            <person name="Jiang Y."/>
            <person name="Adhikari A."/>
            <person name="Zheng C.-J."/>
            <person name="Schuster L."/>
            <person name="Cowan T.M."/>
            <person name="Smanski M.J."/>
            <person name="Chevrette M.G."/>
            <person name="De Carvalho L.P.S."/>
            <person name="Shen B."/>
        </authorList>
    </citation>
    <scope>NUCLEOTIDE SEQUENCE [LARGE SCALE GENOMIC DNA]</scope>
    <source>
        <strain evidence="1 2">NPDC078403</strain>
    </source>
</reference>
<organism evidence="1 2">
    <name type="scientific">Pseudoalteromonas rhizosphaerae</name>
    <dbReference type="NCBI Taxonomy" id="2518973"/>
    <lineage>
        <taxon>Bacteria</taxon>
        <taxon>Pseudomonadati</taxon>
        <taxon>Pseudomonadota</taxon>
        <taxon>Gammaproteobacteria</taxon>
        <taxon>Alteromonadales</taxon>
        <taxon>Pseudoalteromonadaceae</taxon>
        <taxon>Pseudoalteromonas</taxon>
    </lineage>
</organism>
<evidence type="ECO:0000313" key="1">
    <source>
        <dbReference type="EMBL" id="MFK3866130.1"/>
    </source>
</evidence>
<evidence type="ECO:0008006" key="3">
    <source>
        <dbReference type="Google" id="ProtNLM"/>
    </source>
</evidence>
<protein>
    <recommendedName>
        <fullName evidence="3">DUF2345 domain-containing protein</fullName>
    </recommendedName>
</protein>
<comment type="caution">
    <text evidence="1">The sequence shown here is derived from an EMBL/GenBank/DDBJ whole genome shotgun (WGS) entry which is preliminary data.</text>
</comment>
<accession>A0ABW8L262</accession>
<gene>
    <name evidence="1" type="ORF">ACI2JU_19970</name>
</gene>
<dbReference type="RefSeq" id="WP_182719402.1">
    <property type="nucleotide sequence ID" value="NZ_CAXYCB010000002.1"/>
</dbReference>
<proteinExistence type="predicted"/>